<evidence type="ECO:0000256" key="1">
    <source>
        <dbReference type="SAM" id="MobiDB-lite"/>
    </source>
</evidence>
<dbReference type="Proteomes" id="UP000634136">
    <property type="component" value="Unassembled WGS sequence"/>
</dbReference>
<name>A0A834TU91_9FABA</name>
<keyword evidence="3" id="KW-1185">Reference proteome</keyword>
<gene>
    <name evidence="2" type="ORF">G2W53_018125</name>
</gene>
<dbReference type="AlphaFoldDB" id="A0A834TU91"/>
<protein>
    <submittedName>
        <fullName evidence="2">Uncharacterized protein</fullName>
    </submittedName>
</protein>
<comment type="caution">
    <text evidence="2">The sequence shown here is derived from an EMBL/GenBank/DDBJ whole genome shotgun (WGS) entry which is preliminary data.</text>
</comment>
<feature type="region of interest" description="Disordered" evidence="1">
    <location>
        <begin position="1"/>
        <end position="30"/>
    </location>
</feature>
<sequence>MDNGRRNAGGFTPEEGHEGHNIFVSNSRWK</sequence>
<dbReference type="EMBL" id="JAAIUW010000006">
    <property type="protein sequence ID" value="KAF7826961.1"/>
    <property type="molecule type" value="Genomic_DNA"/>
</dbReference>
<organism evidence="2 3">
    <name type="scientific">Senna tora</name>
    <dbReference type="NCBI Taxonomy" id="362788"/>
    <lineage>
        <taxon>Eukaryota</taxon>
        <taxon>Viridiplantae</taxon>
        <taxon>Streptophyta</taxon>
        <taxon>Embryophyta</taxon>
        <taxon>Tracheophyta</taxon>
        <taxon>Spermatophyta</taxon>
        <taxon>Magnoliopsida</taxon>
        <taxon>eudicotyledons</taxon>
        <taxon>Gunneridae</taxon>
        <taxon>Pentapetalae</taxon>
        <taxon>rosids</taxon>
        <taxon>fabids</taxon>
        <taxon>Fabales</taxon>
        <taxon>Fabaceae</taxon>
        <taxon>Caesalpinioideae</taxon>
        <taxon>Cassia clade</taxon>
        <taxon>Senna</taxon>
    </lineage>
</organism>
<evidence type="ECO:0000313" key="2">
    <source>
        <dbReference type="EMBL" id="KAF7826961.1"/>
    </source>
</evidence>
<proteinExistence type="predicted"/>
<evidence type="ECO:0000313" key="3">
    <source>
        <dbReference type="Proteomes" id="UP000634136"/>
    </source>
</evidence>
<reference evidence="2" key="1">
    <citation type="submission" date="2020-09" db="EMBL/GenBank/DDBJ databases">
        <title>Genome-Enabled Discovery of Anthraquinone Biosynthesis in Senna tora.</title>
        <authorList>
            <person name="Kang S.-H."/>
            <person name="Pandey R.P."/>
            <person name="Lee C.-M."/>
            <person name="Sim J.-S."/>
            <person name="Jeong J.-T."/>
            <person name="Choi B.-S."/>
            <person name="Jung M."/>
            <person name="Ginzburg D."/>
            <person name="Zhao K."/>
            <person name="Won S.Y."/>
            <person name="Oh T.-J."/>
            <person name="Yu Y."/>
            <person name="Kim N.-H."/>
            <person name="Lee O.R."/>
            <person name="Lee T.-H."/>
            <person name="Bashyal P."/>
            <person name="Kim T.-S."/>
            <person name="Lee W.-H."/>
            <person name="Kawkins C."/>
            <person name="Kim C.-K."/>
            <person name="Kim J.S."/>
            <person name="Ahn B.O."/>
            <person name="Rhee S.Y."/>
            <person name="Sohng J.K."/>
        </authorList>
    </citation>
    <scope>NUCLEOTIDE SEQUENCE</scope>
    <source>
        <tissue evidence="2">Leaf</tissue>
    </source>
</reference>
<accession>A0A834TU91</accession>